<keyword evidence="2" id="KW-0547">Nucleotide-binding</keyword>
<dbReference type="InterPro" id="IPR005895">
    <property type="entry name" value="ABC_transptr_haem_export_CcmA"/>
</dbReference>
<dbReference type="PROSITE" id="PS50893">
    <property type="entry name" value="ABC_TRANSPORTER_2"/>
    <property type="match status" value="1"/>
</dbReference>
<keyword evidence="6" id="KW-0472">Membrane</keyword>
<dbReference type="EMBL" id="CP004373">
    <property type="protein sequence ID" value="AHK71573.1"/>
    <property type="molecule type" value="Genomic_DNA"/>
</dbReference>
<dbReference type="GO" id="GO:0005524">
    <property type="term" value="F:ATP binding"/>
    <property type="evidence" value="ECO:0007669"/>
    <property type="project" value="UniProtKB-KW"/>
</dbReference>
<name>A0A067Z518_GLUOY</name>
<dbReference type="InterPro" id="IPR017871">
    <property type="entry name" value="ABC_transporter-like_CS"/>
</dbReference>
<dbReference type="AlphaFoldDB" id="A0A067Z518"/>
<keyword evidence="5" id="KW-1278">Translocase</keyword>
<evidence type="ECO:0000256" key="5">
    <source>
        <dbReference type="ARBA" id="ARBA00022967"/>
    </source>
</evidence>
<keyword evidence="8" id="KW-0378">Hydrolase</keyword>
<dbReference type="GO" id="GO:0022857">
    <property type="term" value="F:transmembrane transporter activity"/>
    <property type="evidence" value="ECO:0007669"/>
    <property type="project" value="InterPro"/>
</dbReference>
<evidence type="ECO:0000259" key="7">
    <source>
        <dbReference type="PROSITE" id="PS50893"/>
    </source>
</evidence>
<dbReference type="KEGG" id="goy:GLS_c16960"/>
<dbReference type="Gene3D" id="3.40.50.300">
    <property type="entry name" value="P-loop containing nucleotide triphosphate hydrolases"/>
    <property type="match status" value="1"/>
</dbReference>
<dbReference type="RefSeq" id="WP_052327539.1">
    <property type="nucleotide sequence ID" value="NZ_CP004373.1"/>
</dbReference>
<sequence>MTSPSDFPTPPVPGRLLDVEDVTVFRGDRLVLDGVSLTLDAGDAMILTGPNGAGKSTLLRTISGLRRPDSGEVIRYGNLAWLGHQDALKPGLTLAQNLALAEKLGTNSLPDALEALDLTHLTDLPARLLSSGQKRRAAFARVMLSGAPLWLLDEPTVGLDVASIERLGAVMAAHRAKGGAMIVTTHVPLPLDNTRSHELPSLAHVESFWLS</sequence>
<dbReference type="NCBIfam" id="TIGR01189">
    <property type="entry name" value="ccmA"/>
    <property type="match status" value="1"/>
</dbReference>
<keyword evidence="1" id="KW-0813">Transport</keyword>
<dbReference type="InterPro" id="IPR027417">
    <property type="entry name" value="P-loop_NTPase"/>
</dbReference>
<dbReference type="GeneID" id="56905915"/>
<dbReference type="PANTHER" id="PTHR43499:SF1">
    <property type="entry name" value="ABC TRANSPORTER I FAMILY MEMBER 1"/>
    <property type="match status" value="1"/>
</dbReference>
<dbReference type="Pfam" id="PF00005">
    <property type="entry name" value="ABC_tran"/>
    <property type="match status" value="1"/>
</dbReference>
<dbReference type="HOGENOM" id="CLU_000604_1_2_5"/>
<dbReference type="SMART" id="SM00382">
    <property type="entry name" value="AAA"/>
    <property type="match status" value="1"/>
</dbReference>
<evidence type="ECO:0000313" key="9">
    <source>
        <dbReference type="Proteomes" id="UP000031656"/>
    </source>
</evidence>
<accession>A0A067Z518</accession>
<gene>
    <name evidence="8" type="primary">ccmA</name>
    <name evidence="8" type="ORF">GLS_c16960</name>
</gene>
<dbReference type="EC" id="3.6.3.41" evidence="8"/>
<organism evidence="8 9">
    <name type="scientific">Gluconobacter oxydans DSM 3504</name>
    <dbReference type="NCBI Taxonomy" id="1288313"/>
    <lineage>
        <taxon>Bacteria</taxon>
        <taxon>Pseudomonadati</taxon>
        <taxon>Pseudomonadota</taxon>
        <taxon>Alphaproteobacteria</taxon>
        <taxon>Acetobacterales</taxon>
        <taxon>Acetobacteraceae</taxon>
        <taxon>Gluconobacter</taxon>
    </lineage>
</organism>
<evidence type="ECO:0000256" key="6">
    <source>
        <dbReference type="ARBA" id="ARBA00023136"/>
    </source>
</evidence>
<evidence type="ECO:0000256" key="4">
    <source>
        <dbReference type="ARBA" id="ARBA00022840"/>
    </source>
</evidence>
<dbReference type="Proteomes" id="UP000031656">
    <property type="component" value="Chromosome"/>
</dbReference>
<evidence type="ECO:0000256" key="3">
    <source>
        <dbReference type="ARBA" id="ARBA00022748"/>
    </source>
</evidence>
<dbReference type="InterPro" id="IPR003593">
    <property type="entry name" value="AAA+_ATPase"/>
</dbReference>
<dbReference type="InterPro" id="IPR003439">
    <property type="entry name" value="ABC_transporter-like_ATP-bd"/>
</dbReference>
<proteinExistence type="predicted"/>
<protein>
    <submittedName>
        <fullName evidence="8">Cytochrome c biogenesis ATP-binding export protein CcmA</fullName>
        <ecNumber evidence="8">3.6.3.41</ecNumber>
    </submittedName>
</protein>
<dbReference type="SUPFAM" id="SSF52540">
    <property type="entry name" value="P-loop containing nucleoside triphosphate hydrolases"/>
    <property type="match status" value="1"/>
</dbReference>
<dbReference type="GO" id="GO:0017004">
    <property type="term" value="P:cytochrome complex assembly"/>
    <property type="evidence" value="ECO:0007669"/>
    <property type="project" value="UniProtKB-KW"/>
</dbReference>
<reference evidence="8 9" key="1">
    <citation type="journal article" date="2015" name="Appl. Microbiol. Biotechnol.">
        <title>The consequence of an additional NADH dehydrogenase paralog on the growth of Gluconobacter oxydans DSM3504.</title>
        <authorList>
            <person name="Kostner D."/>
            <person name="Luchterhand B."/>
            <person name="Junker A."/>
            <person name="Volland S."/>
            <person name="Daniel R."/>
            <person name="Buchs J."/>
            <person name="Liebl W."/>
            <person name="Ehrenreich A."/>
        </authorList>
    </citation>
    <scope>NUCLEOTIDE SEQUENCE [LARGE SCALE GENOMIC DNA]</scope>
    <source>
        <strain evidence="8">DSM 3504</strain>
    </source>
</reference>
<keyword evidence="3" id="KW-0201">Cytochrome c-type biogenesis</keyword>
<evidence type="ECO:0000313" key="8">
    <source>
        <dbReference type="EMBL" id="AHK71573.1"/>
    </source>
</evidence>
<evidence type="ECO:0000256" key="2">
    <source>
        <dbReference type="ARBA" id="ARBA00022741"/>
    </source>
</evidence>
<evidence type="ECO:0000256" key="1">
    <source>
        <dbReference type="ARBA" id="ARBA00022448"/>
    </source>
</evidence>
<feature type="domain" description="ABC transporter" evidence="7">
    <location>
        <begin position="17"/>
        <end position="209"/>
    </location>
</feature>
<dbReference type="PANTHER" id="PTHR43499">
    <property type="entry name" value="ABC TRANSPORTER I FAMILY MEMBER 1"/>
    <property type="match status" value="1"/>
</dbReference>
<keyword evidence="4 8" id="KW-0067">ATP-binding</keyword>
<dbReference type="PROSITE" id="PS00211">
    <property type="entry name" value="ABC_TRANSPORTER_1"/>
    <property type="match status" value="1"/>
</dbReference>
<dbReference type="GO" id="GO:0016887">
    <property type="term" value="F:ATP hydrolysis activity"/>
    <property type="evidence" value="ECO:0007669"/>
    <property type="project" value="InterPro"/>
</dbReference>